<reference evidence="2 3" key="1">
    <citation type="submission" date="2022-11" db="EMBL/GenBank/DDBJ databases">
        <title>Minimal conservation of predation-associated metabolite biosynthetic gene clusters underscores biosynthetic potential of Myxococcota including descriptions for ten novel species: Archangium lansinium sp. nov., Myxococcus landrumus sp. nov., Nannocystis bai.</title>
        <authorList>
            <person name="Ahearne A."/>
            <person name="Stevens C."/>
            <person name="Dowd S."/>
        </authorList>
    </citation>
    <scope>NUCLEOTIDE SEQUENCE [LARGE SCALE GENOMIC DNA]</scope>
    <source>
        <strain evidence="2 3">BB15-2</strain>
    </source>
</reference>
<dbReference type="InterPro" id="IPR011990">
    <property type="entry name" value="TPR-like_helical_dom_sf"/>
</dbReference>
<dbReference type="Gene3D" id="3.40.50.300">
    <property type="entry name" value="P-loop containing nucleotide triphosphate hydrolases"/>
    <property type="match status" value="1"/>
</dbReference>
<dbReference type="InterPro" id="IPR027417">
    <property type="entry name" value="P-loop_NTPase"/>
</dbReference>
<name>A0ABT5E9G9_9BACT</name>
<evidence type="ECO:0000259" key="1">
    <source>
        <dbReference type="PROSITE" id="PS50943"/>
    </source>
</evidence>
<dbReference type="SMART" id="SM00530">
    <property type="entry name" value="HTH_XRE"/>
    <property type="match status" value="1"/>
</dbReference>
<dbReference type="SUPFAM" id="SSF47413">
    <property type="entry name" value="lambda repressor-like DNA-binding domains"/>
    <property type="match status" value="1"/>
</dbReference>
<dbReference type="EMBL" id="JAQNDL010000003">
    <property type="protein sequence ID" value="MDC0721989.1"/>
    <property type="molecule type" value="Genomic_DNA"/>
</dbReference>
<dbReference type="SUPFAM" id="SSF48452">
    <property type="entry name" value="TPR-like"/>
    <property type="match status" value="1"/>
</dbReference>
<protein>
    <submittedName>
        <fullName evidence="2">Helix-turn-helix transcriptional regulator</fullName>
    </submittedName>
</protein>
<feature type="domain" description="HTH cro/C1-type" evidence="1">
    <location>
        <begin position="9"/>
        <end position="74"/>
    </location>
</feature>
<sequence length="853" mass="90176">MLRFHHELLARVRTELNLTQEAAAAAVGVDVRTYRRYESGAVNEAAEGFVVRNASRRRLLAALSRELGIAESELVIEARATEPAPAPAGWRPCHAHTLPRARHFVGREEALALLRAPTRGVIAVVAIGGAGKTALVERMIAELGEGPHAGGLLVWSFYDDTRVEAFFAAATRYFAEGAEVPAGERPQRLQEALASGPPHVLVIDGIEVLQGSGREDSTYGRIADGSLRRLLMSAARGLGAARVVLTSRFEPTDLQAWDGAGLTTLRLGGLSPAEGSTLLEHWGLSAKTPLRPLVDRVGGHALSVAMLGSYAGMFLGGDGERAQAIALEPAARDDVQARRLLAVLAAYAAALGPEERDLVARLALFPAGADVELLARLASAGGAVAGALAGRDAAAIGPIVARLERLGLVARAGPGRYTAHPFVAEYFRSLLGAPPAAIHEVERAHLIARLDVHRPGPHADERLETYEALLLHTLRAGRTGEAASIYFRSLGGFSHLGLQLGAMSRGARIVREFAPGGDPARMTAALEPGRRARLVYDWGLYAGALGDLAQASRCYRIHGALVREAGNLEGLTTSLRALAYTERLAGALSEALALTEAAVEVASRAEAPGDVARGLALQARVLHDLGRVGEAEACFEKARAMGDRPFARRSFWAAEHALGLGRGAAARAEIEGNLEGLHELGWAGHRAHAETILGALALAEEEPDPDRASVHLGHARAWTTASGEVEVVLRCHALEAQICLAERRLADAARVIHEGRMLAETCGFGLFVVEFSNLGLTRALAAERGIEEATAQALTAARGRPSYAWGLADALHLAGLARGTGGRELLAQAATLRAALQHPQLAATRAALERAEK</sequence>
<comment type="caution">
    <text evidence="2">The sequence shown here is derived from an EMBL/GenBank/DDBJ whole genome shotgun (WGS) entry which is preliminary data.</text>
</comment>
<proteinExistence type="predicted"/>
<evidence type="ECO:0000313" key="3">
    <source>
        <dbReference type="Proteomes" id="UP001221686"/>
    </source>
</evidence>
<dbReference type="Gene3D" id="1.25.40.10">
    <property type="entry name" value="Tetratricopeptide repeat domain"/>
    <property type="match status" value="1"/>
</dbReference>
<dbReference type="Gene3D" id="1.10.260.40">
    <property type="entry name" value="lambda repressor-like DNA-binding domains"/>
    <property type="match status" value="1"/>
</dbReference>
<evidence type="ECO:0000313" key="2">
    <source>
        <dbReference type="EMBL" id="MDC0721989.1"/>
    </source>
</evidence>
<keyword evidence="3" id="KW-1185">Reference proteome</keyword>
<dbReference type="PROSITE" id="PS50943">
    <property type="entry name" value="HTH_CROC1"/>
    <property type="match status" value="1"/>
</dbReference>
<dbReference type="Proteomes" id="UP001221686">
    <property type="component" value="Unassembled WGS sequence"/>
</dbReference>
<dbReference type="RefSeq" id="WP_272090489.1">
    <property type="nucleotide sequence ID" value="NZ_JAQNDL010000003.1"/>
</dbReference>
<dbReference type="SUPFAM" id="SSF52540">
    <property type="entry name" value="P-loop containing nucleoside triphosphate hydrolases"/>
    <property type="match status" value="1"/>
</dbReference>
<dbReference type="CDD" id="cd00093">
    <property type="entry name" value="HTH_XRE"/>
    <property type="match status" value="1"/>
</dbReference>
<dbReference type="InterPro" id="IPR001387">
    <property type="entry name" value="Cro/C1-type_HTH"/>
</dbReference>
<gene>
    <name evidence="2" type="ORF">POL25_34100</name>
</gene>
<dbReference type="Pfam" id="PF01381">
    <property type="entry name" value="HTH_3"/>
    <property type="match status" value="1"/>
</dbReference>
<organism evidence="2 3">
    <name type="scientific">Nannocystis bainbridge</name>
    <dbReference type="NCBI Taxonomy" id="2995303"/>
    <lineage>
        <taxon>Bacteria</taxon>
        <taxon>Pseudomonadati</taxon>
        <taxon>Myxococcota</taxon>
        <taxon>Polyangia</taxon>
        <taxon>Nannocystales</taxon>
        <taxon>Nannocystaceae</taxon>
        <taxon>Nannocystis</taxon>
    </lineage>
</organism>
<accession>A0ABT5E9G9</accession>
<dbReference type="InterPro" id="IPR010982">
    <property type="entry name" value="Lambda_DNA-bd_dom_sf"/>
</dbReference>